<evidence type="ECO:0000313" key="2">
    <source>
        <dbReference type="EMBL" id="KAF5347923.1"/>
    </source>
</evidence>
<keyword evidence="3" id="KW-1185">Reference proteome</keyword>
<feature type="region of interest" description="Disordered" evidence="1">
    <location>
        <begin position="1"/>
        <end position="21"/>
    </location>
</feature>
<name>A0A8H5FTC0_9AGAR</name>
<accession>A0A8H5FTC0</accession>
<dbReference type="AlphaFoldDB" id="A0A8H5FTC0"/>
<sequence>MGQRNYPSLSTSVTESTDNQEVIRSIIRDVQTDEALVDVIKSAVKATEGAKPKKTSATNGKEAGKKGGKWKQDEDEDAAETEGED</sequence>
<comment type="caution">
    <text evidence="2">The sequence shown here is derived from an EMBL/GenBank/DDBJ whole genome shotgun (WGS) entry which is preliminary data.</text>
</comment>
<evidence type="ECO:0000313" key="3">
    <source>
        <dbReference type="Proteomes" id="UP000559027"/>
    </source>
</evidence>
<gene>
    <name evidence="2" type="ORF">D9756_010141</name>
</gene>
<feature type="region of interest" description="Disordered" evidence="1">
    <location>
        <begin position="45"/>
        <end position="85"/>
    </location>
</feature>
<feature type="compositionally biased region" description="Acidic residues" evidence="1">
    <location>
        <begin position="73"/>
        <end position="85"/>
    </location>
</feature>
<evidence type="ECO:0000256" key="1">
    <source>
        <dbReference type="SAM" id="MobiDB-lite"/>
    </source>
</evidence>
<organism evidence="2 3">
    <name type="scientific">Leucocoprinus leucothites</name>
    <dbReference type="NCBI Taxonomy" id="201217"/>
    <lineage>
        <taxon>Eukaryota</taxon>
        <taxon>Fungi</taxon>
        <taxon>Dikarya</taxon>
        <taxon>Basidiomycota</taxon>
        <taxon>Agaricomycotina</taxon>
        <taxon>Agaricomycetes</taxon>
        <taxon>Agaricomycetidae</taxon>
        <taxon>Agaricales</taxon>
        <taxon>Agaricineae</taxon>
        <taxon>Agaricaceae</taxon>
        <taxon>Leucocoprinus</taxon>
    </lineage>
</organism>
<proteinExistence type="predicted"/>
<dbReference type="EMBL" id="JAACJO010000022">
    <property type="protein sequence ID" value="KAF5347923.1"/>
    <property type="molecule type" value="Genomic_DNA"/>
</dbReference>
<dbReference type="Proteomes" id="UP000559027">
    <property type="component" value="Unassembled WGS sequence"/>
</dbReference>
<reference evidence="2 3" key="1">
    <citation type="journal article" date="2020" name="ISME J.">
        <title>Uncovering the hidden diversity of litter-decomposition mechanisms in mushroom-forming fungi.</title>
        <authorList>
            <person name="Floudas D."/>
            <person name="Bentzer J."/>
            <person name="Ahren D."/>
            <person name="Johansson T."/>
            <person name="Persson P."/>
            <person name="Tunlid A."/>
        </authorList>
    </citation>
    <scope>NUCLEOTIDE SEQUENCE [LARGE SCALE GENOMIC DNA]</scope>
    <source>
        <strain evidence="2 3">CBS 146.42</strain>
    </source>
</reference>
<protein>
    <submittedName>
        <fullName evidence="2">Uncharacterized protein</fullName>
    </submittedName>
</protein>